<dbReference type="SUPFAM" id="SSF52091">
    <property type="entry name" value="SpoIIaa-like"/>
    <property type="match status" value="1"/>
</dbReference>
<dbReference type="InterPro" id="IPR002645">
    <property type="entry name" value="STAS_dom"/>
</dbReference>
<evidence type="ECO:0000256" key="1">
    <source>
        <dbReference type="SAM" id="MobiDB-lite"/>
    </source>
</evidence>
<organism evidence="3 4">
    <name type="scientific">Blastococcus brunescens</name>
    <dbReference type="NCBI Taxonomy" id="1564165"/>
    <lineage>
        <taxon>Bacteria</taxon>
        <taxon>Bacillati</taxon>
        <taxon>Actinomycetota</taxon>
        <taxon>Actinomycetes</taxon>
        <taxon>Geodermatophilales</taxon>
        <taxon>Geodermatophilaceae</taxon>
        <taxon>Blastococcus</taxon>
    </lineage>
</organism>
<dbReference type="InterPro" id="IPR036513">
    <property type="entry name" value="STAS_dom_sf"/>
</dbReference>
<accession>A0ABZ1AT70</accession>
<dbReference type="RefSeq" id="WP_324273129.1">
    <property type="nucleotide sequence ID" value="NZ_CP141261.1"/>
</dbReference>
<dbReference type="Gene3D" id="3.30.750.24">
    <property type="entry name" value="STAS domain"/>
    <property type="match status" value="1"/>
</dbReference>
<keyword evidence="4" id="KW-1185">Reference proteome</keyword>
<feature type="compositionally biased region" description="Basic and acidic residues" evidence="1">
    <location>
        <begin position="66"/>
        <end position="75"/>
    </location>
</feature>
<evidence type="ECO:0000313" key="3">
    <source>
        <dbReference type="EMBL" id="WRL61768.1"/>
    </source>
</evidence>
<dbReference type="InterPro" id="IPR058548">
    <property type="entry name" value="MlaB-like_STAS"/>
</dbReference>
<dbReference type="CDD" id="cd16936">
    <property type="entry name" value="HATPase_RsbW-like"/>
    <property type="match status" value="1"/>
</dbReference>
<dbReference type="EMBL" id="CP141261">
    <property type="protein sequence ID" value="WRL61768.1"/>
    <property type="molecule type" value="Genomic_DNA"/>
</dbReference>
<dbReference type="CDD" id="cd07043">
    <property type="entry name" value="STAS_anti-anti-sigma_factors"/>
    <property type="match status" value="1"/>
</dbReference>
<evidence type="ECO:0000259" key="2">
    <source>
        <dbReference type="PROSITE" id="PS50801"/>
    </source>
</evidence>
<feature type="domain" description="STAS" evidence="2">
    <location>
        <begin position="81"/>
        <end position="181"/>
    </location>
</feature>
<gene>
    <name evidence="3" type="ORF">U6N30_16705</name>
</gene>
<evidence type="ECO:0000313" key="4">
    <source>
        <dbReference type="Proteomes" id="UP001324287"/>
    </source>
</evidence>
<reference evidence="3 4" key="1">
    <citation type="submission" date="2023-12" db="EMBL/GenBank/DDBJ databases">
        <title>Blastococcus brunescens sp. nov., an actonobacterium isolated from sandstone collected in sahara desert.</title>
        <authorList>
            <person name="Gtari M."/>
            <person name="Ghodhbane F."/>
        </authorList>
    </citation>
    <scope>NUCLEOTIDE SEQUENCE [LARGE SCALE GENOMIC DNA]</scope>
    <source>
        <strain evidence="3 4">BMG 8361</strain>
    </source>
</reference>
<dbReference type="Pfam" id="PF13466">
    <property type="entry name" value="STAS_2"/>
    <property type="match status" value="1"/>
</dbReference>
<feature type="region of interest" description="Disordered" evidence="1">
    <location>
        <begin position="64"/>
        <end position="87"/>
    </location>
</feature>
<dbReference type="Pfam" id="PF13581">
    <property type="entry name" value="HATPase_c_2"/>
    <property type="match status" value="1"/>
</dbReference>
<dbReference type="SUPFAM" id="SSF55874">
    <property type="entry name" value="ATPase domain of HSP90 chaperone/DNA topoisomerase II/histidine kinase"/>
    <property type="match status" value="1"/>
</dbReference>
<sequence>MSVTAGVDVDGVLTVVVRDEGTWRPPNRDPGDRGRGLLIMRQLVDRVVLEEEVKGTTVTLSLRLRRSPETDEDRPATTGSAEVTVDREGSRPVVRVVGAVDEFGAEQVRIRLLEASHGGTGRVELDLVGVSVFSSAAVRVVLAIARIGRDEGWRLVVHAPDGGITRHVLEISGLGGLVELR</sequence>
<dbReference type="Proteomes" id="UP001324287">
    <property type="component" value="Chromosome"/>
</dbReference>
<protein>
    <submittedName>
        <fullName evidence="3">STAS domain-containing protein</fullName>
    </submittedName>
</protein>
<proteinExistence type="predicted"/>
<name>A0ABZ1AT70_9ACTN</name>
<dbReference type="PROSITE" id="PS50801">
    <property type="entry name" value="STAS"/>
    <property type="match status" value="1"/>
</dbReference>
<dbReference type="Gene3D" id="3.30.565.10">
    <property type="entry name" value="Histidine kinase-like ATPase, C-terminal domain"/>
    <property type="match status" value="1"/>
</dbReference>
<dbReference type="InterPro" id="IPR003594">
    <property type="entry name" value="HATPase_dom"/>
</dbReference>
<dbReference type="InterPro" id="IPR036890">
    <property type="entry name" value="HATPase_C_sf"/>
</dbReference>